<dbReference type="PROSITE" id="PS51257">
    <property type="entry name" value="PROKAR_LIPOPROTEIN"/>
    <property type="match status" value="1"/>
</dbReference>
<evidence type="ECO:0000256" key="1">
    <source>
        <dbReference type="SAM" id="Phobius"/>
    </source>
</evidence>
<protein>
    <recommendedName>
        <fullName evidence="4">Lipoprotein</fullName>
    </recommendedName>
</protein>
<accession>A0ABT1U6A4</accession>
<evidence type="ECO:0000313" key="3">
    <source>
        <dbReference type="Proteomes" id="UP001524586"/>
    </source>
</evidence>
<organism evidence="2 3">
    <name type="scientific">Methylomonas rivi</name>
    <dbReference type="NCBI Taxonomy" id="2952226"/>
    <lineage>
        <taxon>Bacteria</taxon>
        <taxon>Pseudomonadati</taxon>
        <taxon>Pseudomonadota</taxon>
        <taxon>Gammaproteobacteria</taxon>
        <taxon>Methylococcales</taxon>
        <taxon>Methylococcaceae</taxon>
        <taxon>Methylomonas</taxon>
    </lineage>
</organism>
<keyword evidence="1" id="KW-1133">Transmembrane helix</keyword>
<feature type="transmembrane region" description="Helical" evidence="1">
    <location>
        <begin position="7"/>
        <end position="29"/>
    </location>
</feature>
<dbReference type="EMBL" id="JANIBK010000071">
    <property type="protein sequence ID" value="MCQ8129389.1"/>
    <property type="molecule type" value="Genomic_DNA"/>
</dbReference>
<comment type="caution">
    <text evidence="2">The sequence shown here is derived from an EMBL/GenBank/DDBJ whole genome shotgun (WGS) entry which is preliminary data.</text>
</comment>
<gene>
    <name evidence="2" type="ORF">NP596_13080</name>
</gene>
<keyword evidence="3" id="KW-1185">Reference proteome</keyword>
<name>A0ABT1U6A4_9GAMM</name>
<dbReference type="RefSeq" id="WP_256615821.1">
    <property type="nucleotide sequence ID" value="NZ_JANIBK010000071.1"/>
</dbReference>
<keyword evidence="1" id="KW-0472">Membrane</keyword>
<keyword evidence="1" id="KW-0812">Transmembrane</keyword>
<reference evidence="2 3" key="1">
    <citation type="submission" date="2022-07" db="EMBL/GenBank/DDBJ databases">
        <title>Methylomonas rivi sp. nov., Methylomonas rosea sp. nov., Methylomonas aureus sp. nov. and Methylomonas subterranea sp. nov., four novel methanotrophs isolated from a freshwater creek and the deep terrestrial subsurface.</title>
        <authorList>
            <person name="Abin C."/>
            <person name="Sankaranarayanan K."/>
            <person name="Garner C."/>
            <person name="Sindelar R."/>
            <person name="Kotary K."/>
            <person name="Garner R."/>
            <person name="Barclay S."/>
            <person name="Lawson P."/>
            <person name="Krumholz L."/>
        </authorList>
    </citation>
    <scope>NUCLEOTIDE SEQUENCE [LARGE SCALE GENOMIC DNA]</scope>
    <source>
        <strain evidence="2 3">WSC-6</strain>
    </source>
</reference>
<sequence length="142" mass="16058">MLKNLRLTVIIIWISVTLSGCSILEYIWLVPRASGEVSFNPKLSNTEILDIFAQVALPELKFHNQPSETYRNIDEGVIEIGYFQSRASFFKSSIAGFSTRAEIDRKQHTLSFIVKGAEIYYEALPVDAAVEKISDELSKKLE</sequence>
<evidence type="ECO:0000313" key="2">
    <source>
        <dbReference type="EMBL" id="MCQ8129389.1"/>
    </source>
</evidence>
<proteinExistence type="predicted"/>
<dbReference type="Proteomes" id="UP001524586">
    <property type="component" value="Unassembled WGS sequence"/>
</dbReference>
<evidence type="ECO:0008006" key="4">
    <source>
        <dbReference type="Google" id="ProtNLM"/>
    </source>
</evidence>